<evidence type="ECO:0000313" key="2">
    <source>
        <dbReference type="EMBL" id="KAJ6301474.1"/>
    </source>
</evidence>
<proteinExistence type="predicted"/>
<feature type="region of interest" description="Disordered" evidence="1">
    <location>
        <begin position="1"/>
        <end position="29"/>
    </location>
</feature>
<dbReference type="Proteomes" id="UP001141253">
    <property type="component" value="Chromosome 16"/>
</dbReference>
<keyword evidence="3" id="KW-1185">Reference proteome</keyword>
<evidence type="ECO:0000256" key="1">
    <source>
        <dbReference type="SAM" id="MobiDB-lite"/>
    </source>
</evidence>
<evidence type="ECO:0000313" key="3">
    <source>
        <dbReference type="Proteomes" id="UP001141253"/>
    </source>
</evidence>
<gene>
    <name evidence="2" type="ORF">OIU77_015723</name>
</gene>
<protein>
    <submittedName>
        <fullName evidence="2">Uncharacterized protein</fullName>
    </submittedName>
</protein>
<accession>A0ABQ8ZI19</accession>
<dbReference type="EMBL" id="JAPFFI010000027">
    <property type="protein sequence ID" value="KAJ6301474.1"/>
    <property type="molecule type" value="Genomic_DNA"/>
</dbReference>
<sequence length="102" mass="11716">MEAMDTTTNTQSSKPRWKQMGKEEKAAAVHDEMKRINQLPATSTYATHRLRVLNKILQLMSIQRTCFGWQTSSQNVNFGTVSPRCDRHGSTFVCCVERIPLW</sequence>
<name>A0ABQ8ZI19_9ROSI</name>
<comment type="caution">
    <text evidence="2">The sequence shown here is derived from an EMBL/GenBank/DDBJ whole genome shotgun (WGS) entry which is preliminary data.</text>
</comment>
<organism evidence="2 3">
    <name type="scientific">Salix suchowensis</name>
    <dbReference type="NCBI Taxonomy" id="1278906"/>
    <lineage>
        <taxon>Eukaryota</taxon>
        <taxon>Viridiplantae</taxon>
        <taxon>Streptophyta</taxon>
        <taxon>Embryophyta</taxon>
        <taxon>Tracheophyta</taxon>
        <taxon>Spermatophyta</taxon>
        <taxon>Magnoliopsida</taxon>
        <taxon>eudicotyledons</taxon>
        <taxon>Gunneridae</taxon>
        <taxon>Pentapetalae</taxon>
        <taxon>rosids</taxon>
        <taxon>fabids</taxon>
        <taxon>Malpighiales</taxon>
        <taxon>Salicaceae</taxon>
        <taxon>Saliceae</taxon>
        <taxon>Salix</taxon>
    </lineage>
</organism>
<reference evidence="2" key="2">
    <citation type="journal article" date="2023" name="Int. J. Mol. Sci.">
        <title>De Novo Assembly and Annotation of 11 Diverse Shrub Willow (Salix) Genomes Reveals Novel Gene Organization in Sex-Linked Regions.</title>
        <authorList>
            <person name="Hyden B."/>
            <person name="Feng K."/>
            <person name="Yates T.B."/>
            <person name="Jawdy S."/>
            <person name="Cereghino C."/>
            <person name="Smart L.B."/>
            <person name="Muchero W."/>
        </authorList>
    </citation>
    <scope>NUCLEOTIDE SEQUENCE</scope>
    <source>
        <tissue evidence="2">Shoot tip</tissue>
    </source>
</reference>
<feature type="compositionally biased region" description="Basic and acidic residues" evidence="1">
    <location>
        <begin position="20"/>
        <end position="29"/>
    </location>
</feature>
<feature type="compositionally biased region" description="Polar residues" evidence="1">
    <location>
        <begin position="1"/>
        <end position="14"/>
    </location>
</feature>
<reference evidence="2" key="1">
    <citation type="submission" date="2022-10" db="EMBL/GenBank/DDBJ databases">
        <authorList>
            <person name="Hyden B.L."/>
            <person name="Feng K."/>
            <person name="Yates T."/>
            <person name="Jawdy S."/>
            <person name="Smart L.B."/>
            <person name="Muchero W."/>
        </authorList>
    </citation>
    <scope>NUCLEOTIDE SEQUENCE</scope>
    <source>
        <tissue evidence="2">Shoot tip</tissue>
    </source>
</reference>